<accession>A0A552V9R2</accession>
<dbReference type="CDD" id="cd00531">
    <property type="entry name" value="NTF2_like"/>
    <property type="match status" value="1"/>
</dbReference>
<dbReference type="SUPFAM" id="SSF54427">
    <property type="entry name" value="NTF2-like"/>
    <property type="match status" value="1"/>
</dbReference>
<keyword evidence="4" id="KW-1185">Reference proteome</keyword>
<feature type="signal peptide" evidence="1">
    <location>
        <begin position="1"/>
        <end position="19"/>
    </location>
</feature>
<feature type="domain" description="SnoaL-like" evidence="2">
    <location>
        <begin position="59"/>
        <end position="165"/>
    </location>
</feature>
<dbReference type="EMBL" id="VJVZ01000001">
    <property type="protein sequence ID" value="TRW27202.1"/>
    <property type="molecule type" value="Genomic_DNA"/>
</dbReference>
<feature type="chain" id="PRO_5021751364" description="SnoaL-like domain-containing protein" evidence="1">
    <location>
        <begin position="20"/>
        <end position="181"/>
    </location>
</feature>
<evidence type="ECO:0000313" key="4">
    <source>
        <dbReference type="Proteomes" id="UP000320643"/>
    </source>
</evidence>
<dbReference type="OrthoDB" id="6657864at2"/>
<dbReference type="InterPro" id="IPR032710">
    <property type="entry name" value="NTF2-like_dom_sf"/>
</dbReference>
<evidence type="ECO:0000259" key="2">
    <source>
        <dbReference type="Pfam" id="PF12680"/>
    </source>
</evidence>
<evidence type="ECO:0000313" key="3">
    <source>
        <dbReference type="EMBL" id="TRW27202.1"/>
    </source>
</evidence>
<comment type="caution">
    <text evidence="3">The sequence shown here is derived from an EMBL/GenBank/DDBJ whole genome shotgun (WGS) entry which is preliminary data.</text>
</comment>
<dbReference type="Proteomes" id="UP000320643">
    <property type="component" value="Unassembled WGS sequence"/>
</dbReference>
<organism evidence="3 4">
    <name type="scientific">Flavobacterium zepuense</name>
    <dbReference type="NCBI Taxonomy" id="2593302"/>
    <lineage>
        <taxon>Bacteria</taxon>
        <taxon>Pseudomonadati</taxon>
        <taxon>Bacteroidota</taxon>
        <taxon>Flavobacteriia</taxon>
        <taxon>Flavobacteriales</taxon>
        <taxon>Flavobacteriaceae</taxon>
        <taxon>Flavobacterium</taxon>
    </lineage>
</organism>
<proteinExistence type="predicted"/>
<sequence length="181" mass="20286">MAKIMVISGMAVLLSAALAHNPNPNFINPNNTVRMEAQTENKTAENNQESEAVKVVNALFMAFKGGATPAELAEFYAEDAEMDIPGDTQTVPWIGKRKGRAQITKHYELLREYIKPEKLDFIDMLDKGNRVVILGYLESRNKKNNKVMKSQFSINIVVKDGKVASYHLLEDSYEVAQKVKP</sequence>
<dbReference type="Gene3D" id="3.10.450.50">
    <property type="match status" value="1"/>
</dbReference>
<gene>
    <name evidence="3" type="ORF">FMM05_00755</name>
</gene>
<dbReference type="Pfam" id="PF12680">
    <property type="entry name" value="SnoaL_2"/>
    <property type="match status" value="1"/>
</dbReference>
<reference evidence="3 4" key="1">
    <citation type="submission" date="2019-07" db="EMBL/GenBank/DDBJ databases">
        <title>Flavobacterium sp. nov., isolated from glacier ice.</title>
        <authorList>
            <person name="Liu Q."/>
            <person name="Xin Y.-H."/>
        </authorList>
    </citation>
    <scope>NUCLEOTIDE SEQUENCE [LARGE SCALE GENOMIC DNA]</scope>
    <source>
        <strain evidence="3 4">ZT4R6</strain>
    </source>
</reference>
<protein>
    <recommendedName>
        <fullName evidence="2">SnoaL-like domain-containing protein</fullName>
    </recommendedName>
</protein>
<keyword evidence="1" id="KW-0732">Signal</keyword>
<dbReference type="AlphaFoldDB" id="A0A552V9R2"/>
<evidence type="ECO:0000256" key="1">
    <source>
        <dbReference type="SAM" id="SignalP"/>
    </source>
</evidence>
<dbReference type="RefSeq" id="WP_143371428.1">
    <property type="nucleotide sequence ID" value="NZ_VJVZ01000001.1"/>
</dbReference>
<dbReference type="InterPro" id="IPR037401">
    <property type="entry name" value="SnoaL-like"/>
</dbReference>
<name>A0A552V9R2_9FLAO</name>